<organism evidence="1 2">
    <name type="scientific">Aspergillus bombycis</name>
    <dbReference type="NCBI Taxonomy" id="109264"/>
    <lineage>
        <taxon>Eukaryota</taxon>
        <taxon>Fungi</taxon>
        <taxon>Dikarya</taxon>
        <taxon>Ascomycota</taxon>
        <taxon>Pezizomycotina</taxon>
        <taxon>Eurotiomycetes</taxon>
        <taxon>Eurotiomycetidae</taxon>
        <taxon>Eurotiales</taxon>
        <taxon>Aspergillaceae</taxon>
        <taxon>Aspergillus</taxon>
    </lineage>
</organism>
<dbReference type="GeneID" id="34455388"/>
<evidence type="ECO:0000313" key="2">
    <source>
        <dbReference type="Proteomes" id="UP000179179"/>
    </source>
</evidence>
<sequence>MTTIIPARQIYIGNWVTDLVQYILDHDASRTVLIICSTRDTFLKQLLAITHAHLSKTAESHPILTKTIGLLSESNRIKLVYCPTLENLRAYLSVLPSSDDLMQGPVAEEPKTQKPLMAILDLVALHLQTSEFSAQGLSRTFATAVEAASREGMDLVLCECQDASTQNDDERGEILWYTNVPLLNSSVRRGGSAWLGRSVPVNRVAQRWFEFIESSHPAPDMKVTSVIGSINELK</sequence>
<dbReference type="OrthoDB" id="5391496at2759"/>
<protein>
    <submittedName>
        <fullName evidence="1">Uncharacterized protein</fullName>
    </submittedName>
</protein>
<comment type="caution">
    <text evidence="1">The sequence shown here is derived from an EMBL/GenBank/DDBJ whole genome shotgun (WGS) entry which is preliminary data.</text>
</comment>
<dbReference type="AlphaFoldDB" id="A0A1F7ZIQ0"/>
<dbReference type="EMBL" id="LYCR01000220">
    <property type="protein sequence ID" value="OGM39324.1"/>
    <property type="molecule type" value="Genomic_DNA"/>
</dbReference>
<gene>
    <name evidence="1" type="ORF">ABOM_011998</name>
</gene>
<name>A0A1F7ZIQ0_9EURO</name>
<keyword evidence="2" id="KW-1185">Reference proteome</keyword>
<evidence type="ECO:0000313" key="1">
    <source>
        <dbReference type="EMBL" id="OGM39324.1"/>
    </source>
</evidence>
<proteinExistence type="predicted"/>
<dbReference type="Proteomes" id="UP000179179">
    <property type="component" value="Unassembled WGS sequence"/>
</dbReference>
<accession>A0A1F7ZIQ0</accession>
<reference evidence="1 2" key="1">
    <citation type="journal article" date="2016" name="Genome Biol. Evol.">
        <title>Draft genome sequence of an aflatoxigenic Aspergillus species, A. bombycis.</title>
        <authorList>
            <person name="Moore G.G."/>
            <person name="Mack B.M."/>
            <person name="Beltz S.B."/>
            <person name="Gilbert M.K."/>
        </authorList>
    </citation>
    <scope>NUCLEOTIDE SEQUENCE [LARGE SCALE GENOMIC DNA]</scope>
    <source>
        <strain evidence="2">NRRL 26010</strain>
    </source>
</reference>
<dbReference type="RefSeq" id="XP_022383041.1">
    <property type="nucleotide sequence ID" value="XM_022539126.1"/>
</dbReference>